<comment type="caution">
    <text evidence="5">The sequence shown here is derived from an EMBL/GenBank/DDBJ whole genome shotgun (WGS) entry which is preliminary data.</text>
</comment>
<sequence length="114" mass="12657">MADHTKSCVVLIFLMMAFLERSMGAVYTVGDSAGWTNTGVDYESWASSHTFKVGDTVVFNYDNESNDVIQVTEENYNSCNSDDNPIESLNSGNDKIEFTDPGTYYYICSFPTGV</sequence>
<dbReference type="PANTHER" id="PTHR33021:SF339">
    <property type="entry name" value="OS07G0570600 PROTEIN"/>
    <property type="match status" value="1"/>
</dbReference>
<feature type="domain" description="Phytocyanin" evidence="4">
    <location>
        <begin position="25"/>
        <end position="114"/>
    </location>
</feature>
<dbReference type="AlphaFoldDB" id="A0AAW2UA65"/>
<evidence type="ECO:0000313" key="5">
    <source>
        <dbReference type="EMBL" id="KAL0414144.1"/>
    </source>
</evidence>
<reference evidence="5" key="1">
    <citation type="submission" date="2020-06" db="EMBL/GenBank/DDBJ databases">
        <authorList>
            <person name="Li T."/>
            <person name="Hu X."/>
            <person name="Zhang T."/>
            <person name="Song X."/>
            <person name="Zhang H."/>
            <person name="Dai N."/>
            <person name="Sheng W."/>
            <person name="Hou X."/>
            <person name="Wei L."/>
        </authorList>
    </citation>
    <scope>NUCLEOTIDE SEQUENCE</scope>
    <source>
        <strain evidence="5">G02</strain>
        <tissue evidence="5">Leaf</tissue>
    </source>
</reference>
<dbReference type="PROSITE" id="PS51485">
    <property type="entry name" value="PHYTOCYANIN"/>
    <property type="match status" value="1"/>
</dbReference>
<keyword evidence="2" id="KW-0325">Glycoprotein</keyword>
<evidence type="ECO:0000256" key="3">
    <source>
        <dbReference type="SAM" id="SignalP"/>
    </source>
</evidence>
<dbReference type="GO" id="GO:0005886">
    <property type="term" value="C:plasma membrane"/>
    <property type="evidence" value="ECO:0007669"/>
    <property type="project" value="TreeGrafter"/>
</dbReference>
<dbReference type="InterPro" id="IPR008972">
    <property type="entry name" value="Cupredoxin"/>
</dbReference>
<dbReference type="EMBL" id="JACGWJ010000006">
    <property type="protein sequence ID" value="KAL0414144.1"/>
    <property type="molecule type" value="Genomic_DNA"/>
</dbReference>
<evidence type="ECO:0000256" key="2">
    <source>
        <dbReference type="ARBA" id="ARBA00023180"/>
    </source>
</evidence>
<reference evidence="5" key="2">
    <citation type="journal article" date="2024" name="Plant">
        <title>Genomic evolution and insights into agronomic trait innovations of Sesamum species.</title>
        <authorList>
            <person name="Miao H."/>
            <person name="Wang L."/>
            <person name="Qu L."/>
            <person name="Liu H."/>
            <person name="Sun Y."/>
            <person name="Le M."/>
            <person name="Wang Q."/>
            <person name="Wei S."/>
            <person name="Zheng Y."/>
            <person name="Lin W."/>
            <person name="Duan Y."/>
            <person name="Cao H."/>
            <person name="Xiong S."/>
            <person name="Wang X."/>
            <person name="Wei L."/>
            <person name="Li C."/>
            <person name="Ma Q."/>
            <person name="Ju M."/>
            <person name="Zhao R."/>
            <person name="Li G."/>
            <person name="Mu C."/>
            <person name="Tian Q."/>
            <person name="Mei H."/>
            <person name="Zhang T."/>
            <person name="Gao T."/>
            <person name="Zhang H."/>
        </authorList>
    </citation>
    <scope>NUCLEOTIDE SEQUENCE</scope>
    <source>
        <strain evidence="5">G02</strain>
    </source>
</reference>
<dbReference type="GO" id="GO:0009055">
    <property type="term" value="F:electron transfer activity"/>
    <property type="evidence" value="ECO:0007669"/>
    <property type="project" value="InterPro"/>
</dbReference>
<feature type="signal peptide" evidence="3">
    <location>
        <begin position="1"/>
        <end position="24"/>
    </location>
</feature>
<gene>
    <name evidence="5" type="ORF">Sradi_1616100</name>
</gene>
<keyword evidence="3" id="KW-0732">Signal</keyword>
<dbReference type="InterPro" id="IPR003245">
    <property type="entry name" value="Phytocyanin_dom"/>
</dbReference>
<dbReference type="SUPFAM" id="SSF49503">
    <property type="entry name" value="Cupredoxins"/>
    <property type="match status" value="1"/>
</dbReference>
<evidence type="ECO:0000256" key="1">
    <source>
        <dbReference type="ARBA" id="ARBA00023157"/>
    </source>
</evidence>
<accession>A0AAW2UA65</accession>
<dbReference type="PANTHER" id="PTHR33021">
    <property type="entry name" value="BLUE COPPER PROTEIN"/>
    <property type="match status" value="1"/>
</dbReference>
<dbReference type="FunFam" id="2.60.40.420:FF:000034">
    <property type="entry name" value="Cupredoxin superfamily protein"/>
    <property type="match status" value="1"/>
</dbReference>
<evidence type="ECO:0000259" key="4">
    <source>
        <dbReference type="PROSITE" id="PS51485"/>
    </source>
</evidence>
<dbReference type="CDD" id="cd04216">
    <property type="entry name" value="Phytocyanin"/>
    <property type="match status" value="1"/>
</dbReference>
<dbReference type="InterPro" id="IPR039391">
    <property type="entry name" value="Phytocyanin-like"/>
</dbReference>
<dbReference type="Pfam" id="PF02298">
    <property type="entry name" value="Cu_bind_like"/>
    <property type="match status" value="1"/>
</dbReference>
<protein>
    <submittedName>
        <fullName evidence="5">Early nodulin-16</fullName>
    </submittedName>
</protein>
<organism evidence="5">
    <name type="scientific">Sesamum radiatum</name>
    <name type="common">Black benniseed</name>
    <dbReference type="NCBI Taxonomy" id="300843"/>
    <lineage>
        <taxon>Eukaryota</taxon>
        <taxon>Viridiplantae</taxon>
        <taxon>Streptophyta</taxon>
        <taxon>Embryophyta</taxon>
        <taxon>Tracheophyta</taxon>
        <taxon>Spermatophyta</taxon>
        <taxon>Magnoliopsida</taxon>
        <taxon>eudicotyledons</taxon>
        <taxon>Gunneridae</taxon>
        <taxon>Pentapetalae</taxon>
        <taxon>asterids</taxon>
        <taxon>lamiids</taxon>
        <taxon>Lamiales</taxon>
        <taxon>Pedaliaceae</taxon>
        <taxon>Sesamum</taxon>
    </lineage>
</organism>
<dbReference type="Gene3D" id="2.60.40.420">
    <property type="entry name" value="Cupredoxins - blue copper proteins"/>
    <property type="match status" value="1"/>
</dbReference>
<feature type="chain" id="PRO_5043755401" evidence="3">
    <location>
        <begin position="25"/>
        <end position="114"/>
    </location>
</feature>
<name>A0AAW2UA65_SESRA</name>
<keyword evidence="1" id="KW-1015">Disulfide bond</keyword>
<proteinExistence type="predicted"/>